<accession>A0AAW8TVW3</accession>
<gene>
    <name evidence="1" type="ORF">P7H43_06535</name>
</gene>
<organism evidence="1 2">
    <name type="scientific">Enterococcus asini</name>
    <dbReference type="NCBI Taxonomy" id="57732"/>
    <lineage>
        <taxon>Bacteria</taxon>
        <taxon>Bacillati</taxon>
        <taxon>Bacillota</taxon>
        <taxon>Bacilli</taxon>
        <taxon>Lactobacillales</taxon>
        <taxon>Enterococcaceae</taxon>
        <taxon>Enterococcus</taxon>
    </lineage>
</organism>
<reference evidence="1" key="1">
    <citation type="submission" date="2023-03" db="EMBL/GenBank/DDBJ databases">
        <authorList>
            <person name="Shen W."/>
            <person name="Cai J."/>
        </authorList>
    </citation>
    <scope>NUCLEOTIDE SEQUENCE</scope>
    <source>
        <strain evidence="1">B226-2</strain>
    </source>
</reference>
<dbReference type="RefSeq" id="WP_311835338.1">
    <property type="nucleotide sequence ID" value="NZ_JARQBJ010000003.1"/>
</dbReference>
<proteinExistence type="predicted"/>
<evidence type="ECO:0000313" key="2">
    <source>
        <dbReference type="Proteomes" id="UP001256711"/>
    </source>
</evidence>
<evidence type="ECO:0008006" key="3">
    <source>
        <dbReference type="Google" id="ProtNLM"/>
    </source>
</evidence>
<dbReference type="Proteomes" id="UP001256711">
    <property type="component" value="Unassembled WGS sequence"/>
</dbReference>
<dbReference type="EMBL" id="JARQBJ010000003">
    <property type="protein sequence ID" value="MDT2810133.1"/>
    <property type="molecule type" value="Genomic_DNA"/>
</dbReference>
<name>A0AAW8TVW3_9ENTE</name>
<comment type="caution">
    <text evidence="1">The sequence shown here is derived from an EMBL/GenBank/DDBJ whole genome shotgun (WGS) entry which is preliminary data.</text>
</comment>
<evidence type="ECO:0000313" key="1">
    <source>
        <dbReference type="EMBL" id="MDT2810133.1"/>
    </source>
</evidence>
<sequence length="391" mass="45467">MTRKTGREKNFTLMTERLKKELLNAIKHGAKPYLMYGLSILNYTGLTQSFNQDKALLRYMESYRYGPYDELGAPDEPEVQDTRAQFAGVLLAYYLWRMPQGASLWQEILKWLPMDLRQRQQVNFWGQGAHLSHFVAHWQKNDLILQDLYQDTSYTLPAYHLDLVDSLEEGEQATAWLLPLDDAWFPLCLLPVNLSQEQLQRRKQQPVEQWEQFLLEVGADFIQNLIAEFQETEDEETMIDQITKEFMGEIDDLFENLDTFDPEAALDQRHLLPKRTFRPLAKSDQESPEEFATRLLASEERLKNLPHHEALVHFLASAVTAYPPLFLPQLDAGYLLEALALLVTVPKQAPQVTDNGEMRYFWYLFFQENLPEAVAALSVCQVPSSYWLPDQ</sequence>
<protein>
    <recommendedName>
        <fullName evidence="3">DUF1911 domain-containing protein</fullName>
    </recommendedName>
</protein>
<dbReference type="AlphaFoldDB" id="A0AAW8TVW3"/>